<feature type="non-terminal residue" evidence="2">
    <location>
        <position position="1"/>
    </location>
</feature>
<keyword evidence="3" id="KW-1185">Reference proteome</keyword>
<feature type="compositionally biased region" description="Basic residues" evidence="1">
    <location>
        <begin position="365"/>
        <end position="377"/>
    </location>
</feature>
<organism evidence="2 3">
    <name type="scientific">Mycena citricolor</name>
    <dbReference type="NCBI Taxonomy" id="2018698"/>
    <lineage>
        <taxon>Eukaryota</taxon>
        <taxon>Fungi</taxon>
        <taxon>Dikarya</taxon>
        <taxon>Basidiomycota</taxon>
        <taxon>Agaricomycotina</taxon>
        <taxon>Agaricomycetes</taxon>
        <taxon>Agaricomycetidae</taxon>
        <taxon>Agaricales</taxon>
        <taxon>Marasmiineae</taxon>
        <taxon>Mycenaceae</taxon>
        <taxon>Mycena</taxon>
    </lineage>
</organism>
<accession>A0AAD2GZB0</accession>
<dbReference type="Proteomes" id="UP001295794">
    <property type="component" value="Unassembled WGS sequence"/>
</dbReference>
<proteinExistence type="predicted"/>
<protein>
    <recommendedName>
        <fullName evidence="4">Nudix hydrolase domain-containing protein</fullName>
    </recommendedName>
</protein>
<name>A0AAD2GZB0_9AGAR</name>
<dbReference type="EMBL" id="CAVNYO010000109">
    <property type="protein sequence ID" value="CAK5266316.1"/>
    <property type="molecule type" value="Genomic_DNA"/>
</dbReference>
<comment type="caution">
    <text evidence="2">The sequence shown here is derived from an EMBL/GenBank/DDBJ whole genome shotgun (WGS) entry which is preliminary data.</text>
</comment>
<dbReference type="GO" id="GO:0015938">
    <property type="term" value="P:coenzyme A catabolic process"/>
    <property type="evidence" value="ECO:0007669"/>
    <property type="project" value="TreeGrafter"/>
</dbReference>
<evidence type="ECO:0008006" key="4">
    <source>
        <dbReference type="Google" id="ProtNLM"/>
    </source>
</evidence>
<gene>
    <name evidence="2" type="ORF">MYCIT1_LOCUS8015</name>
</gene>
<dbReference type="GO" id="GO:0010945">
    <property type="term" value="F:coenzyme A diphosphatase activity"/>
    <property type="evidence" value="ECO:0007669"/>
    <property type="project" value="InterPro"/>
</dbReference>
<feature type="region of interest" description="Disordered" evidence="1">
    <location>
        <begin position="350"/>
        <end position="377"/>
    </location>
</feature>
<evidence type="ECO:0000256" key="1">
    <source>
        <dbReference type="SAM" id="MobiDB-lite"/>
    </source>
</evidence>
<reference evidence="2" key="1">
    <citation type="submission" date="2023-11" db="EMBL/GenBank/DDBJ databases">
        <authorList>
            <person name="De Vega J J."/>
            <person name="De Vega J J."/>
        </authorList>
    </citation>
    <scope>NUCLEOTIDE SEQUENCE</scope>
</reference>
<dbReference type="AlphaFoldDB" id="A0AAD2GZB0"/>
<dbReference type="InterPro" id="IPR015797">
    <property type="entry name" value="NUDIX_hydrolase-like_dom_sf"/>
</dbReference>
<feature type="compositionally biased region" description="Basic and acidic residues" evidence="1">
    <location>
        <begin position="350"/>
        <end position="364"/>
    </location>
</feature>
<dbReference type="InterPro" id="IPR045121">
    <property type="entry name" value="CoAse"/>
</dbReference>
<dbReference type="SUPFAM" id="SSF55811">
    <property type="entry name" value="Nudix"/>
    <property type="match status" value="1"/>
</dbReference>
<evidence type="ECO:0000313" key="3">
    <source>
        <dbReference type="Proteomes" id="UP001295794"/>
    </source>
</evidence>
<dbReference type="PANTHER" id="PTHR12992:SF45">
    <property type="entry name" value="NUDIX HYDROLASE DOMAIN-CONTAINING PROTEIN"/>
    <property type="match status" value="1"/>
</dbReference>
<dbReference type="Gene3D" id="3.90.79.10">
    <property type="entry name" value="Nucleoside Triphosphate Pyrophosphohydrolase"/>
    <property type="match status" value="2"/>
</dbReference>
<feature type="region of interest" description="Disordered" evidence="1">
    <location>
        <begin position="101"/>
        <end position="120"/>
    </location>
</feature>
<dbReference type="CDD" id="cd03426">
    <property type="entry name" value="NUDIX_CoAse_Nudt7"/>
    <property type="match status" value="1"/>
</dbReference>
<dbReference type="PANTHER" id="PTHR12992">
    <property type="entry name" value="NUDIX HYDROLASE"/>
    <property type="match status" value="1"/>
</dbReference>
<evidence type="ECO:0000313" key="2">
    <source>
        <dbReference type="EMBL" id="CAK5266316.1"/>
    </source>
</evidence>
<sequence length="377" mass="41895">FAVFLTIMPPPDSDKAPKPRNLRDYHRPPRIKLGAVGSRIPALSAESKRCLRNLSAYKAPPERIPFPRTRCAAVLVALFVGRRGDLHVLLSRRSSTLRSYAGDTALPGGKVDPDDGSLEDAAVSDPSLRRIRKPQSRSAGRHLRRYACSGMMKGRFLNVCPCMCQIGLPADKLKVPLLCILSPVVASNYLVVTPVVVLILDNTLRPILNTAEVASLFSHPLASFLSSSPPFSTEPELVEVPYHTTSDWRYPGPNGQMYFSRGHRFLTGREAGGIKPVFGLTAAILIDAACIAHRRVPEFELTHPEGMTREARLAWIVYSQPAFRTAYEVEGIEVDWEQIRRLAGVVDDRGDIDRKGDEKKDTLSKQRRRIPKNKSKL</sequence>